<dbReference type="Proteomes" id="UP000655225">
    <property type="component" value="Unassembled WGS sequence"/>
</dbReference>
<feature type="transmembrane region" description="Helical" evidence="1">
    <location>
        <begin position="206"/>
        <end position="229"/>
    </location>
</feature>
<feature type="transmembrane region" description="Helical" evidence="1">
    <location>
        <begin position="80"/>
        <end position="99"/>
    </location>
</feature>
<dbReference type="GO" id="GO:0016020">
    <property type="term" value="C:membrane"/>
    <property type="evidence" value="ECO:0007669"/>
    <property type="project" value="TreeGrafter"/>
</dbReference>
<feature type="transmembrane region" description="Helical" evidence="1">
    <location>
        <begin position="409"/>
        <end position="430"/>
    </location>
</feature>
<protein>
    <recommendedName>
        <fullName evidence="4">Transmembrane protein</fullName>
    </recommendedName>
</protein>
<keyword evidence="1" id="KW-1133">Transmembrane helix</keyword>
<proteinExistence type="predicted"/>
<feature type="transmembrane region" description="Helical" evidence="1">
    <location>
        <begin position="369"/>
        <end position="389"/>
    </location>
</feature>
<evidence type="ECO:0000256" key="1">
    <source>
        <dbReference type="SAM" id="Phobius"/>
    </source>
</evidence>
<dbReference type="EMBL" id="JABCRI010000008">
    <property type="protein sequence ID" value="KAF8401240.1"/>
    <property type="molecule type" value="Genomic_DNA"/>
</dbReference>
<dbReference type="OMA" id="RYDATIF"/>
<accession>A0A834Z6C5</accession>
<feature type="transmembrane region" description="Helical" evidence="1">
    <location>
        <begin position="179"/>
        <end position="200"/>
    </location>
</feature>
<keyword evidence="1" id="KW-0472">Membrane</keyword>
<feature type="transmembrane region" description="Helical" evidence="1">
    <location>
        <begin position="135"/>
        <end position="158"/>
    </location>
</feature>
<evidence type="ECO:0000313" key="3">
    <source>
        <dbReference type="Proteomes" id="UP000655225"/>
    </source>
</evidence>
<dbReference type="AlphaFoldDB" id="A0A834Z6C5"/>
<name>A0A834Z6C5_TETSI</name>
<evidence type="ECO:0008006" key="4">
    <source>
        <dbReference type="Google" id="ProtNLM"/>
    </source>
</evidence>
<feature type="transmembrane region" description="Helical" evidence="1">
    <location>
        <begin position="329"/>
        <end position="348"/>
    </location>
</feature>
<gene>
    <name evidence="2" type="ORF">HHK36_012172</name>
</gene>
<feature type="transmembrane region" description="Helical" evidence="1">
    <location>
        <begin position="6"/>
        <end position="27"/>
    </location>
</feature>
<keyword evidence="3" id="KW-1185">Reference proteome</keyword>
<dbReference type="PANTHER" id="PTHR12242:SF38">
    <property type="entry name" value="TRANSMEMBRANE PROTEIN"/>
    <property type="match status" value="1"/>
</dbReference>
<comment type="caution">
    <text evidence="2">The sequence shown here is derived from an EMBL/GenBank/DDBJ whole genome shotgun (WGS) entry which is preliminary data.</text>
</comment>
<dbReference type="PANTHER" id="PTHR12242">
    <property type="entry name" value="OS02G0130600 PROTEIN-RELATED"/>
    <property type="match status" value="1"/>
</dbReference>
<evidence type="ECO:0000313" key="2">
    <source>
        <dbReference type="EMBL" id="KAF8401240.1"/>
    </source>
</evidence>
<organism evidence="2 3">
    <name type="scientific">Tetracentron sinense</name>
    <name type="common">Spur-leaf</name>
    <dbReference type="NCBI Taxonomy" id="13715"/>
    <lineage>
        <taxon>Eukaryota</taxon>
        <taxon>Viridiplantae</taxon>
        <taxon>Streptophyta</taxon>
        <taxon>Embryophyta</taxon>
        <taxon>Tracheophyta</taxon>
        <taxon>Spermatophyta</taxon>
        <taxon>Magnoliopsida</taxon>
        <taxon>Trochodendrales</taxon>
        <taxon>Trochodendraceae</taxon>
        <taxon>Tetracentron</taxon>
    </lineage>
</organism>
<dbReference type="OrthoDB" id="419711at2759"/>
<reference evidence="2 3" key="1">
    <citation type="submission" date="2020-04" db="EMBL/GenBank/DDBJ databases">
        <title>Plant Genome Project.</title>
        <authorList>
            <person name="Zhang R.-G."/>
        </authorList>
    </citation>
    <scope>NUCLEOTIDE SEQUENCE [LARGE SCALE GENOMIC DNA]</scope>
    <source>
        <strain evidence="2">YNK0</strain>
        <tissue evidence="2">Leaf</tissue>
    </source>
</reference>
<feature type="transmembrane region" description="Helical" evidence="1">
    <location>
        <begin position="300"/>
        <end position="323"/>
    </location>
</feature>
<sequence>MALVIYWYDFICFAIIISAIFGSLWMLQRREGAGKCEDRTMYESLLLTRPDSDEFVGPTPSGHVSSTRLWSSCWQGLHPMWLLGFRLFSGLVMVGLLVWDVLRYDTSIFVYYTEVSNRIEMAKTDDEGLGYWLRWQVPVCALIFVVPAVLAVVLIRRVNRAPLNVNDLWIPCWRKLHPIWLLIYRAFVFVFMFWLLYLIVAEHGAFAFYFYTQWTFTLVIVYFALGTIISAHGCWNYSKEPLTKNEERNEFLTRDLAESKSATTITFRTDKVRGTIKLQSHHDQEETERRAGFWGYLMQAMYQTCAGAVMLTDIVFWCLIVPFLSTERFGLNLLMGCMHSLNLIFLLIDSSVNNLIQKYNVLIFQPFPWFRMAYFVLWSCLYVIFQWVIHACGFTWWPYPFLELSTPWAPLWYLCLSVVHIPCYGVYALVIKAKNYIFSRLFPRAYLRSY</sequence>
<keyword evidence="1" id="KW-0812">Transmembrane</keyword>